<dbReference type="GO" id="GO:0005783">
    <property type="term" value="C:endoplasmic reticulum"/>
    <property type="evidence" value="ECO:0007669"/>
    <property type="project" value="GOC"/>
</dbReference>
<reference evidence="9" key="3">
    <citation type="submission" date="2017-01" db="EMBL/GenBank/DDBJ databases">
        <authorList>
            <person name="Mah S.A."/>
            <person name="Swanson W.J."/>
            <person name="Moy G.W."/>
            <person name="Vacquier V.D."/>
        </authorList>
    </citation>
    <scope>NUCLEOTIDE SEQUENCE [LARGE SCALE GENOMIC DNA]</scope>
    <source>
        <strain evidence="9">65</strain>
    </source>
</reference>
<proteinExistence type="inferred from homology"/>
<dbReference type="PANTHER" id="PTHR10743">
    <property type="entry name" value="PROTEIN RER1"/>
    <property type="match status" value="1"/>
</dbReference>
<dbReference type="OrthoDB" id="448250at2759"/>
<dbReference type="OMA" id="GWYVVCY"/>
<comment type="function">
    <text evidence="6">Involved in the retrieval of endoplasmic reticulum membrane proteins from the early Golgi compartment.</text>
</comment>
<dbReference type="GO" id="GO:0000139">
    <property type="term" value="C:Golgi membrane"/>
    <property type="evidence" value="ECO:0007669"/>
    <property type="project" value="TreeGrafter"/>
</dbReference>
<evidence type="ECO:0000256" key="5">
    <source>
        <dbReference type="ARBA" id="ARBA00023136"/>
    </source>
</evidence>
<name>A0A061BA20_CYBFA</name>
<reference evidence="8" key="1">
    <citation type="journal article" date="2014" name="Genome Announc.">
        <title>Genome sequence of the yeast Cyberlindnera fabianii (Hansenula fabianii).</title>
        <authorList>
            <person name="Freel K.C."/>
            <person name="Sarilar V."/>
            <person name="Neuveglise C."/>
            <person name="Devillers H."/>
            <person name="Friedrich A."/>
            <person name="Schacherer J."/>
        </authorList>
    </citation>
    <scope>NUCLEOTIDE SEQUENCE</scope>
    <source>
        <strain evidence="8">YJS4271</strain>
    </source>
</reference>
<dbReference type="STRING" id="36022.A0A061BA20"/>
<dbReference type="PIRSF" id="PIRSF016013">
    <property type="entry name" value="AtER_Rer1p"/>
    <property type="match status" value="1"/>
</dbReference>
<comment type="subcellular location">
    <subcellularLocation>
        <location evidence="1">Membrane</location>
        <topology evidence="1">Multi-pass membrane protein</topology>
    </subcellularLocation>
</comment>
<dbReference type="EMBL" id="MPUK01000009">
    <property type="protein sequence ID" value="ONH65980.1"/>
    <property type="molecule type" value="Genomic_DNA"/>
</dbReference>
<organism evidence="8">
    <name type="scientific">Cyberlindnera fabianii</name>
    <name type="common">Yeast</name>
    <name type="synonym">Hansenula fabianii</name>
    <dbReference type="NCBI Taxonomy" id="36022"/>
    <lineage>
        <taxon>Eukaryota</taxon>
        <taxon>Fungi</taxon>
        <taxon>Dikarya</taxon>
        <taxon>Ascomycota</taxon>
        <taxon>Saccharomycotina</taxon>
        <taxon>Saccharomycetes</taxon>
        <taxon>Phaffomycetales</taxon>
        <taxon>Phaffomycetaceae</taxon>
        <taxon>Cyberlindnera</taxon>
    </lineage>
</organism>
<gene>
    <name evidence="9" type="ORF">BON22_4387</name>
    <name evidence="8" type="ORF">CYFA0S_26e00100g</name>
</gene>
<dbReference type="GO" id="GO:0006621">
    <property type="term" value="P:protein retention in ER lumen"/>
    <property type="evidence" value="ECO:0007669"/>
    <property type="project" value="TreeGrafter"/>
</dbReference>
<evidence type="ECO:0000313" key="10">
    <source>
        <dbReference type="Proteomes" id="UP000189513"/>
    </source>
</evidence>
<dbReference type="GO" id="GO:0006890">
    <property type="term" value="P:retrograde vesicle-mediated transport, Golgi to endoplasmic reticulum"/>
    <property type="evidence" value="ECO:0007669"/>
    <property type="project" value="TreeGrafter"/>
</dbReference>
<keyword evidence="5 6" id="KW-0472">Membrane</keyword>
<reference evidence="10" key="2">
    <citation type="journal article" date="2017" name="Genome Announc.">
        <title>Genome sequences of Cyberlindnera fabianii 65, Pichia kudriavzevii 129, and Saccharomyces cerevisiae 131 isolated from fermented masau fruits in Zimbabwe.</title>
        <authorList>
            <person name="van Rijswijck I.M.H."/>
            <person name="Derks M.F.L."/>
            <person name="Abee T."/>
            <person name="de Ridder D."/>
            <person name="Smid E.J."/>
        </authorList>
    </citation>
    <scope>NUCLEOTIDE SEQUENCE [LARGE SCALE GENOMIC DNA]</scope>
    <source>
        <strain evidence="10">65</strain>
    </source>
</reference>
<evidence type="ECO:0000256" key="2">
    <source>
        <dbReference type="ARBA" id="ARBA00006070"/>
    </source>
</evidence>
<keyword evidence="3 7" id="KW-0812">Transmembrane</keyword>
<feature type="transmembrane region" description="Helical" evidence="7">
    <location>
        <begin position="139"/>
        <end position="156"/>
    </location>
</feature>
<feature type="transmembrane region" description="Helical" evidence="7">
    <location>
        <begin position="58"/>
        <end position="77"/>
    </location>
</feature>
<dbReference type="Pfam" id="PF03248">
    <property type="entry name" value="Rer1"/>
    <property type="match status" value="1"/>
</dbReference>
<dbReference type="PANTHER" id="PTHR10743:SF0">
    <property type="entry name" value="PROTEIN RER1"/>
    <property type="match status" value="1"/>
</dbReference>
<protein>
    <recommendedName>
        <fullName evidence="6">Protein RER1</fullName>
    </recommendedName>
</protein>
<evidence type="ECO:0000256" key="3">
    <source>
        <dbReference type="ARBA" id="ARBA00022692"/>
    </source>
</evidence>
<sequence>MDEIPLSEGNPFQQYVERVKVTYRRTLDKSVPHIKYRWSIFGGLLVIFMTRILVSHAWYIVCYALGIYLLNLFLAFLSPKFNPSLQQELQDESIEAGENTEEFRPFIRRLPEFKFWHNASVATVFSLVLTSTSWTDIPVFWPILVMYFITLFVLMMKRQIRDMIKYRYIPFDFGKKKYGSK</sequence>
<dbReference type="Proteomes" id="UP000189513">
    <property type="component" value="Unassembled WGS sequence"/>
</dbReference>
<keyword evidence="4 7" id="KW-1133">Transmembrane helix</keyword>
<dbReference type="AlphaFoldDB" id="A0A061BA20"/>
<evidence type="ECO:0000313" key="9">
    <source>
        <dbReference type="EMBL" id="ONH65980.1"/>
    </source>
</evidence>
<evidence type="ECO:0000256" key="6">
    <source>
        <dbReference type="PIRNR" id="PIRNR016013"/>
    </source>
</evidence>
<dbReference type="InterPro" id="IPR004932">
    <property type="entry name" value="Rer1"/>
</dbReference>
<evidence type="ECO:0000256" key="1">
    <source>
        <dbReference type="ARBA" id="ARBA00004141"/>
    </source>
</evidence>
<dbReference type="VEuPathDB" id="FungiDB:BON22_4387"/>
<evidence type="ECO:0000256" key="4">
    <source>
        <dbReference type="ARBA" id="ARBA00022989"/>
    </source>
</evidence>
<evidence type="ECO:0000256" key="7">
    <source>
        <dbReference type="SAM" id="Phobius"/>
    </source>
</evidence>
<comment type="similarity">
    <text evidence="2 6">Belongs to the RER1 family.</text>
</comment>
<feature type="transmembrane region" description="Helical" evidence="7">
    <location>
        <begin position="34"/>
        <end position="52"/>
    </location>
</feature>
<keyword evidence="10" id="KW-1185">Reference proteome</keyword>
<accession>A0A061BA20</accession>
<evidence type="ECO:0000313" key="8">
    <source>
        <dbReference type="EMBL" id="CDR46786.1"/>
    </source>
</evidence>
<dbReference type="EMBL" id="LK052911">
    <property type="protein sequence ID" value="CDR46786.1"/>
    <property type="molecule type" value="Genomic_DNA"/>
</dbReference>